<dbReference type="InterPro" id="IPR029083">
    <property type="entry name" value="Imm32"/>
</dbReference>
<keyword evidence="3" id="KW-1185">Reference proteome</keyword>
<dbReference type="HOGENOM" id="CLU_184310_0_0_0"/>
<evidence type="ECO:0000313" key="2">
    <source>
        <dbReference type="EMBL" id="ADE55914.1"/>
    </source>
</evidence>
<dbReference type="AlphaFoldDB" id="D5ER70"/>
<protein>
    <submittedName>
        <fullName evidence="2">Uncharacterized protein</fullName>
    </submittedName>
</protein>
<accession>D5ER70</accession>
<feature type="region of interest" description="Disordered" evidence="1">
    <location>
        <begin position="44"/>
        <end position="65"/>
    </location>
</feature>
<evidence type="ECO:0000313" key="3">
    <source>
        <dbReference type="Proteomes" id="UP000000925"/>
    </source>
</evidence>
<dbReference type="RefSeq" id="WP_013044636.1">
    <property type="nucleotide sequence ID" value="NC_014008.1"/>
</dbReference>
<sequence>MKERLLVIETNAESDTVFLTGGPEELKEFAQSILNLVEKTKEGNFEHDHYTSPDWGGESLTTQKQSEDRNIVHHLKAYCIKAQRKGSNQTVRDNG</sequence>
<dbReference type="Proteomes" id="UP000000925">
    <property type="component" value="Chromosome"/>
</dbReference>
<reference evidence="2 3" key="1">
    <citation type="journal article" date="2010" name="Stand. Genomic Sci.">
        <title>Complete genome sequence of Coraliomargarita akajimensis type strain (04OKA010-24).</title>
        <authorList>
            <person name="Mavromatis K."/>
            <person name="Abt B."/>
            <person name="Brambilla E."/>
            <person name="Lapidus A."/>
            <person name="Copeland A."/>
            <person name="Deshpande S."/>
            <person name="Nolan M."/>
            <person name="Lucas S."/>
            <person name="Tice H."/>
            <person name="Cheng J.F."/>
            <person name="Han C."/>
            <person name="Detter J.C."/>
            <person name="Woyke T."/>
            <person name="Goodwin L."/>
            <person name="Pitluck S."/>
            <person name="Held B."/>
            <person name="Brettin T."/>
            <person name="Tapia R."/>
            <person name="Ivanova N."/>
            <person name="Mikhailova N."/>
            <person name="Pati A."/>
            <person name="Liolios K."/>
            <person name="Chen A."/>
            <person name="Palaniappan K."/>
            <person name="Land M."/>
            <person name="Hauser L."/>
            <person name="Chang Y.J."/>
            <person name="Jeffries C.D."/>
            <person name="Rohde M."/>
            <person name="Goker M."/>
            <person name="Bristow J."/>
            <person name="Eisen J.A."/>
            <person name="Markowitz V."/>
            <person name="Hugenholtz P."/>
            <person name="Klenk H.P."/>
            <person name="Kyrpides N.C."/>
        </authorList>
    </citation>
    <scope>NUCLEOTIDE SEQUENCE [LARGE SCALE GENOMIC DNA]</scope>
    <source>
        <strain evidence="3">DSM 45221 / IAM 15411 / JCM 23193 / KCTC 12865</strain>
    </source>
</reference>
<dbReference type="Pfam" id="PF15566">
    <property type="entry name" value="Imm32"/>
    <property type="match status" value="1"/>
</dbReference>
<dbReference type="EMBL" id="CP001998">
    <property type="protein sequence ID" value="ADE55914.1"/>
    <property type="molecule type" value="Genomic_DNA"/>
</dbReference>
<gene>
    <name evidence="2" type="ordered locus">Caka_2901</name>
</gene>
<evidence type="ECO:0000256" key="1">
    <source>
        <dbReference type="SAM" id="MobiDB-lite"/>
    </source>
</evidence>
<proteinExistence type="predicted"/>
<dbReference type="STRING" id="583355.Caka_2901"/>
<name>D5ER70_CORAD</name>
<organism evidence="2 3">
    <name type="scientific">Coraliomargarita akajimensis (strain DSM 45221 / IAM 15411 / JCM 23193 / KCTC 12865 / 04OKA010-24)</name>
    <dbReference type="NCBI Taxonomy" id="583355"/>
    <lineage>
        <taxon>Bacteria</taxon>
        <taxon>Pseudomonadati</taxon>
        <taxon>Verrucomicrobiota</taxon>
        <taxon>Opitutia</taxon>
        <taxon>Puniceicoccales</taxon>
        <taxon>Coraliomargaritaceae</taxon>
        <taxon>Coraliomargarita</taxon>
    </lineage>
</organism>
<dbReference type="OrthoDB" id="3035695at2"/>
<dbReference type="KEGG" id="caa:Caka_2901"/>